<dbReference type="Pfam" id="PF06658">
    <property type="entry name" value="DUF1168"/>
    <property type="match status" value="1"/>
</dbReference>
<feature type="compositionally biased region" description="Basic and acidic residues" evidence="1">
    <location>
        <begin position="189"/>
        <end position="220"/>
    </location>
</feature>
<proteinExistence type="predicted"/>
<accession>A0AA39I1Y7</accession>
<dbReference type="AlphaFoldDB" id="A0AA39I1Y7"/>
<dbReference type="InterPro" id="IPR009548">
    <property type="entry name" value="Prkrip1"/>
</dbReference>
<dbReference type="Proteomes" id="UP001175271">
    <property type="component" value="Unassembled WGS sequence"/>
</dbReference>
<evidence type="ECO:0000313" key="2">
    <source>
        <dbReference type="EMBL" id="KAK0416318.1"/>
    </source>
</evidence>
<reference evidence="2" key="1">
    <citation type="submission" date="2023-06" db="EMBL/GenBank/DDBJ databases">
        <title>Genomic analysis of the entomopathogenic nematode Steinernema hermaphroditum.</title>
        <authorList>
            <person name="Schwarz E.M."/>
            <person name="Heppert J.K."/>
            <person name="Baniya A."/>
            <person name="Schwartz H.T."/>
            <person name="Tan C.-H."/>
            <person name="Antoshechkin I."/>
            <person name="Sternberg P.W."/>
            <person name="Goodrich-Blair H."/>
            <person name="Dillman A.R."/>
        </authorList>
    </citation>
    <scope>NUCLEOTIDE SEQUENCE</scope>
    <source>
        <strain evidence="2">PS9179</strain>
        <tissue evidence="2">Whole animal</tissue>
    </source>
</reference>
<name>A0AA39I1Y7_9BILA</name>
<evidence type="ECO:0008006" key="4">
    <source>
        <dbReference type="Google" id="ProtNLM"/>
    </source>
</evidence>
<feature type="region of interest" description="Disordered" evidence="1">
    <location>
        <begin position="138"/>
        <end position="220"/>
    </location>
</feature>
<dbReference type="PANTHER" id="PTHR13507">
    <property type="entry name" value="PRKR-INTERACTING PROTEIN 1"/>
    <property type="match status" value="1"/>
</dbReference>
<organism evidence="2 3">
    <name type="scientific">Steinernema hermaphroditum</name>
    <dbReference type="NCBI Taxonomy" id="289476"/>
    <lineage>
        <taxon>Eukaryota</taxon>
        <taxon>Metazoa</taxon>
        <taxon>Ecdysozoa</taxon>
        <taxon>Nematoda</taxon>
        <taxon>Chromadorea</taxon>
        <taxon>Rhabditida</taxon>
        <taxon>Tylenchina</taxon>
        <taxon>Panagrolaimomorpha</taxon>
        <taxon>Strongyloidoidea</taxon>
        <taxon>Steinernematidae</taxon>
        <taxon>Steinernema</taxon>
    </lineage>
</organism>
<dbReference type="GO" id="GO:0005730">
    <property type="term" value="C:nucleolus"/>
    <property type="evidence" value="ECO:0007669"/>
    <property type="project" value="TreeGrafter"/>
</dbReference>
<comment type="caution">
    <text evidence="2">The sequence shown here is derived from an EMBL/GenBank/DDBJ whole genome shotgun (WGS) entry which is preliminary data.</text>
</comment>
<dbReference type="GO" id="GO:0003725">
    <property type="term" value="F:double-stranded RNA binding"/>
    <property type="evidence" value="ECO:0007669"/>
    <property type="project" value="InterPro"/>
</dbReference>
<dbReference type="GO" id="GO:0019901">
    <property type="term" value="F:protein kinase binding"/>
    <property type="evidence" value="ECO:0007669"/>
    <property type="project" value="TreeGrafter"/>
</dbReference>
<sequence>MYTASNLSAEVPFPGLPESSTVRLLPVSQKWRMPIEDREADEERKAKSNYDLIRMRLERLQKNIDKPAYIPTRREEAKPKAPPEFVRNVVGSSAAAGSAEFHIFRNNRRKEMERLEYIAKQAEKEDKDLEYEERVQSIREAEEARTAKKRAKRQRRKENLKKNKKQKKEEPEESQEESEEEEPEDVEKEEPSTETKKEAGEPRENDSPAVDRPKEEEIKA</sequence>
<feature type="compositionally biased region" description="Basic residues" evidence="1">
    <location>
        <begin position="147"/>
        <end position="166"/>
    </location>
</feature>
<keyword evidence="3" id="KW-1185">Reference proteome</keyword>
<evidence type="ECO:0000313" key="3">
    <source>
        <dbReference type="Proteomes" id="UP001175271"/>
    </source>
</evidence>
<dbReference type="PANTHER" id="PTHR13507:SF0">
    <property type="entry name" value="PRKR-INTERACTING PROTEIN 1"/>
    <property type="match status" value="1"/>
</dbReference>
<dbReference type="EMBL" id="JAUCMV010000002">
    <property type="protein sequence ID" value="KAK0416318.1"/>
    <property type="molecule type" value="Genomic_DNA"/>
</dbReference>
<protein>
    <recommendedName>
        <fullName evidence="4">PRKR-interacting protein 1 homolog</fullName>
    </recommendedName>
</protein>
<dbReference type="GO" id="GO:0004860">
    <property type="term" value="F:protein kinase inhibitor activity"/>
    <property type="evidence" value="ECO:0007669"/>
    <property type="project" value="TreeGrafter"/>
</dbReference>
<gene>
    <name evidence="2" type="ORF">QR680_012413</name>
</gene>
<evidence type="ECO:0000256" key="1">
    <source>
        <dbReference type="SAM" id="MobiDB-lite"/>
    </source>
</evidence>
<feature type="compositionally biased region" description="Acidic residues" evidence="1">
    <location>
        <begin position="171"/>
        <end position="188"/>
    </location>
</feature>